<dbReference type="NCBIfam" id="TIGR00691">
    <property type="entry name" value="spoT_relA"/>
    <property type="match status" value="1"/>
</dbReference>
<dbReference type="SMART" id="SM00471">
    <property type="entry name" value="HDc"/>
    <property type="match status" value="1"/>
</dbReference>
<evidence type="ECO:0000256" key="1">
    <source>
        <dbReference type="ARBA" id="ARBA00013251"/>
    </source>
</evidence>
<evidence type="ECO:0000259" key="10">
    <source>
        <dbReference type="PROSITE" id="PS51880"/>
    </source>
</evidence>
<dbReference type="Pfam" id="PF02824">
    <property type="entry name" value="TGS"/>
    <property type="match status" value="1"/>
</dbReference>
<evidence type="ECO:0000313" key="12">
    <source>
        <dbReference type="Proteomes" id="UP000248795"/>
    </source>
</evidence>
<dbReference type="CDD" id="cd00077">
    <property type="entry name" value="HDc"/>
    <property type="match status" value="1"/>
</dbReference>
<dbReference type="EMBL" id="QKVK01000004">
    <property type="protein sequence ID" value="PZF76885.1"/>
    <property type="molecule type" value="Genomic_DNA"/>
</dbReference>
<dbReference type="GO" id="GO:0005886">
    <property type="term" value="C:plasma membrane"/>
    <property type="evidence" value="ECO:0007669"/>
    <property type="project" value="TreeGrafter"/>
</dbReference>
<dbReference type="AlphaFoldDB" id="A0A2W2AN12"/>
<dbReference type="SUPFAM" id="SSF55021">
    <property type="entry name" value="ACT-like"/>
    <property type="match status" value="1"/>
</dbReference>
<dbReference type="InterPro" id="IPR045865">
    <property type="entry name" value="ACT-like_dom_sf"/>
</dbReference>
<gene>
    <name evidence="11" type="ORF">DK847_10510</name>
</gene>
<organism evidence="11 12">
    <name type="scientific">Aestuariivirga litoralis</name>
    <dbReference type="NCBI Taxonomy" id="2650924"/>
    <lineage>
        <taxon>Bacteria</taxon>
        <taxon>Pseudomonadati</taxon>
        <taxon>Pseudomonadota</taxon>
        <taxon>Alphaproteobacteria</taxon>
        <taxon>Hyphomicrobiales</taxon>
        <taxon>Aestuariivirgaceae</taxon>
        <taxon>Aestuariivirga</taxon>
    </lineage>
</organism>
<dbReference type="Gene3D" id="1.10.3210.10">
    <property type="entry name" value="Hypothetical protein af1432"/>
    <property type="match status" value="1"/>
</dbReference>
<dbReference type="GO" id="GO:0015949">
    <property type="term" value="P:nucleobase-containing small molecule interconversion"/>
    <property type="evidence" value="ECO:0007669"/>
    <property type="project" value="UniProtKB-ARBA"/>
</dbReference>
<dbReference type="PROSITE" id="PS51880">
    <property type="entry name" value="TGS"/>
    <property type="match status" value="1"/>
</dbReference>
<dbReference type="Proteomes" id="UP000248795">
    <property type="component" value="Unassembled WGS sequence"/>
</dbReference>
<dbReference type="Gene3D" id="3.30.70.260">
    <property type="match status" value="1"/>
</dbReference>
<dbReference type="InterPro" id="IPR045600">
    <property type="entry name" value="RelA/SpoT_AH_RIS"/>
</dbReference>
<evidence type="ECO:0000313" key="11">
    <source>
        <dbReference type="EMBL" id="PZF76885.1"/>
    </source>
</evidence>
<protein>
    <recommendedName>
        <fullName evidence="2">GTP pyrophosphokinase rsh</fullName>
        <ecNumber evidence="1">2.7.6.5</ecNumber>
    </recommendedName>
    <alternativeName>
        <fullName evidence="5">(p)ppGpp synthase</fullName>
    </alternativeName>
    <alternativeName>
        <fullName evidence="4">ATP:GTP 3'-pyrophosphotransferase</fullName>
    </alternativeName>
</protein>
<dbReference type="InterPro" id="IPR033655">
    <property type="entry name" value="TGS_RelA/SpoT"/>
</dbReference>
<dbReference type="PANTHER" id="PTHR21262:SF36">
    <property type="entry name" value="BIFUNCTIONAL (P)PPGPP SYNTHASE_HYDROLASE SPOT"/>
    <property type="match status" value="1"/>
</dbReference>
<keyword evidence="11" id="KW-0378">Hydrolase</keyword>
<dbReference type="GO" id="GO:0042594">
    <property type="term" value="P:response to starvation"/>
    <property type="evidence" value="ECO:0007669"/>
    <property type="project" value="TreeGrafter"/>
</dbReference>
<evidence type="ECO:0000259" key="8">
    <source>
        <dbReference type="PROSITE" id="PS51671"/>
    </source>
</evidence>
<evidence type="ECO:0000256" key="4">
    <source>
        <dbReference type="ARBA" id="ARBA00029754"/>
    </source>
</evidence>
<dbReference type="Pfam" id="PF19296">
    <property type="entry name" value="RelA_AH_RIS"/>
    <property type="match status" value="1"/>
</dbReference>
<dbReference type="GO" id="GO:0005525">
    <property type="term" value="F:GTP binding"/>
    <property type="evidence" value="ECO:0007669"/>
    <property type="project" value="UniProtKB-KW"/>
</dbReference>
<dbReference type="InterPro" id="IPR006674">
    <property type="entry name" value="HD_domain"/>
</dbReference>
<evidence type="ECO:0000256" key="6">
    <source>
        <dbReference type="ARBA" id="ARBA00048244"/>
    </source>
</evidence>
<dbReference type="RefSeq" id="WP_111198421.1">
    <property type="nucleotide sequence ID" value="NZ_QKVK01000004.1"/>
</dbReference>
<dbReference type="InterPro" id="IPR012675">
    <property type="entry name" value="Beta-grasp_dom_sf"/>
</dbReference>
<proteinExistence type="inferred from homology"/>
<keyword evidence="3" id="KW-0342">GTP-binding</keyword>
<dbReference type="SMART" id="SM00954">
    <property type="entry name" value="RelA_SpoT"/>
    <property type="match status" value="1"/>
</dbReference>
<dbReference type="Pfam" id="PF04607">
    <property type="entry name" value="RelA_SpoT"/>
    <property type="match status" value="1"/>
</dbReference>
<dbReference type="InterPro" id="IPR012676">
    <property type="entry name" value="TGS-like"/>
</dbReference>
<name>A0A2W2AN12_9HYPH</name>
<dbReference type="InterPro" id="IPR004095">
    <property type="entry name" value="TGS"/>
</dbReference>
<dbReference type="FunFam" id="3.10.20.30:FF:000002">
    <property type="entry name" value="GTP pyrophosphokinase (RelA/SpoT)"/>
    <property type="match status" value="1"/>
</dbReference>
<evidence type="ECO:0000256" key="5">
    <source>
        <dbReference type="ARBA" id="ARBA00032407"/>
    </source>
</evidence>
<dbReference type="Pfam" id="PF13328">
    <property type="entry name" value="HD_4"/>
    <property type="match status" value="1"/>
</dbReference>
<evidence type="ECO:0000256" key="7">
    <source>
        <dbReference type="RuleBase" id="RU003847"/>
    </source>
</evidence>
<evidence type="ECO:0000256" key="3">
    <source>
        <dbReference type="ARBA" id="ARBA00023134"/>
    </source>
</evidence>
<accession>A0A2W2AN12</accession>
<keyword evidence="12" id="KW-1185">Reference proteome</keyword>
<comment type="caution">
    <text evidence="11">The sequence shown here is derived from an EMBL/GenBank/DDBJ whole genome shotgun (WGS) entry which is preliminary data.</text>
</comment>
<dbReference type="GO" id="GO:0008893">
    <property type="term" value="F:guanosine-3',5'-bis(diphosphate) 3'-diphosphatase activity"/>
    <property type="evidence" value="ECO:0007669"/>
    <property type="project" value="TreeGrafter"/>
</dbReference>
<keyword evidence="3" id="KW-0547">Nucleotide-binding</keyword>
<dbReference type="CDD" id="cd04876">
    <property type="entry name" value="ACT_RelA-SpoT"/>
    <property type="match status" value="1"/>
</dbReference>
<dbReference type="SUPFAM" id="SSF81301">
    <property type="entry name" value="Nucleotidyltransferase"/>
    <property type="match status" value="1"/>
</dbReference>
<dbReference type="InterPro" id="IPR002912">
    <property type="entry name" value="ACT_dom"/>
</dbReference>
<dbReference type="SUPFAM" id="SSF81271">
    <property type="entry name" value="TGS-like"/>
    <property type="match status" value="1"/>
</dbReference>
<dbReference type="FunFam" id="3.30.460.10:FF:000001">
    <property type="entry name" value="GTP pyrophosphokinase RelA"/>
    <property type="match status" value="1"/>
</dbReference>
<feature type="domain" description="ACT" evidence="8">
    <location>
        <begin position="646"/>
        <end position="722"/>
    </location>
</feature>
<dbReference type="PROSITE" id="PS51831">
    <property type="entry name" value="HD"/>
    <property type="match status" value="1"/>
</dbReference>
<dbReference type="PROSITE" id="PS51671">
    <property type="entry name" value="ACT"/>
    <property type="match status" value="1"/>
</dbReference>
<sequence length="722" mass="80192">MMRQYELVERVTKYDPDADEDLLNRAYVYAMKAHGNQKRASGEAYFNHPLEVAAILTEMKLDSATIAAALLHDTVEDTEATEAEIEEKFGPEIAALVDGLTKIAKLDLVTKEAAQAENLRKLLLAMSRDVRVLLVKLADRLHNMRTLEHVKPEKRVRIAQETMDIYAPLAGRMGMQAVRDELEDIAFKVLNPEAYKIIIDRLAKLHDESGGVLKSIEQELTQKLVENGIKAEVYGREKRPYSIFRKMERKLLSLGQLSDIFGFRVIVGTVDQCYRALGIIHRTYRAVPGRFKDYISTPKQNDYRSIHTTVIGPHHMRVEMQIRTRLMHEIAERGVAAHNIYKDAPDAKEALDGFKAPAAESNAYRWLRHLVEMLQEGESPREFLEHTKLELFHDQVFCFTPKGKLIALPKGATPIDFAYAVHTSVGDSCVGAKVNGSHAPLVTELQNGDEVEIIRSDAQTPPAAWEGLAVTGKARAAIRRATRAAARKQFAGLGHEIVQKMLAKIGKNYVQKEVTAAIARVGHKNVDDALAAIGRGELSAIDMLKAMGHTIDDTKLKELRRKSPTKKTDPDLSVPVRGVARTTALKIAPETGAVPGERIVGILTPGEGITIYPIFAKALEQFDNQPERWVDLAWDTGAEDQRFPARLTVTILNEVGSLAQVTQTISDLGGNIDALNMVAREGARDFYDVDITLEVHDLKHLNDIMASLRGKPAVSDVSRKTG</sequence>
<dbReference type="Pfam" id="PF13291">
    <property type="entry name" value="ACT_4"/>
    <property type="match status" value="1"/>
</dbReference>
<dbReference type="Gene3D" id="3.10.20.30">
    <property type="match status" value="1"/>
</dbReference>
<dbReference type="SUPFAM" id="SSF109604">
    <property type="entry name" value="HD-domain/PDEase-like"/>
    <property type="match status" value="1"/>
</dbReference>
<evidence type="ECO:0000259" key="9">
    <source>
        <dbReference type="PROSITE" id="PS51831"/>
    </source>
</evidence>
<dbReference type="CDD" id="cd01668">
    <property type="entry name" value="TGS_RSH"/>
    <property type="match status" value="1"/>
</dbReference>
<feature type="domain" description="TGS" evidence="10">
    <location>
        <begin position="394"/>
        <end position="455"/>
    </location>
</feature>
<dbReference type="GO" id="GO:0008728">
    <property type="term" value="F:GTP diphosphokinase activity"/>
    <property type="evidence" value="ECO:0007669"/>
    <property type="project" value="UniProtKB-EC"/>
</dbReference>
<dbReference type="EC" id="2.7.6.5" evidence="1"/>
<comment type="similarity">
    <text evidence="7">Belongs to the relA/spoT family.</text>
</comment>
<dbReference type="GO" id="GO:0015969">
    <property type="term" value="P:guanosine tetraphosphate metabolic process"/>
    <property type="evidence" value="ECO:0007669"/>
    <property type="project" value="InterPro"/>
</dbReference>
<reference evidence="12" key="1">
    <citation type="submission" date="2018-06" db="EMBL/GenBank/DDBJ databases">
        <title>Aestuariibacter litoralis strain KCTC 52945T.</title>
        <authorList>
            <person name="Li X."/>
            <person name="Salam N."/>
            <person name="Li J.-L."/>
            <person name="Chen Y.-M."/>
            <person name="Yang Z.-W."/>
            <person name="Zhang L.-Y."/>
            <person name="Han M.-X."/>
            <person name="Xiao M."/>
            <person name="Li W.-J."/>
        </authorList>
    </citation>
    <scope>NUCLEOTIDE SEQUENCE [LARGE SCALE GENOMIC DNA]</scope>
    <source>
        <strain evidence="12">KCTC 52945</strain>
    </source>
</reference>
<dbReference type="Gene3D" id="3.30.460.10">
    <property type="entry name" value="Beta Polymerase, domain 2"/>
    <property type="match status" value="1"/>
</dbReference>
<dbReference type="InterPro" id="IPR007685">
    <property type="entry name" value="RelA_SpoT"/>
</dbReference>
<dbReference type="CDD" id="cd05399">
    <property type="entry name" value="NT_Rel-Spo_like"/>
    <property type="match status" value="1"/>
</dbReference>
<dbReference type="InterPro" id="IPR003607">
    <property type="entry name" value="HD/PDEase_dom"/>
</dbReference>
<comment type="function">
    <text evidence="7">In eubacteria ppGpp (guanosine 3'-diphosphate 5'-diphosphate) is a mediator of the stringent response that coordinates a variety of cellular activities in response to changes in nutritional abundance.</text>
</comment>
<dbReference type="InterPro" id="IPR004811">
    <property type="entry name" value="RelA/Spo_fam"/>
</dbReference>
<evidence type="ECO:0000256" key="2">
    <source>
        <dbReference type="ARBA" id="ARBA00014315"/>
    </source>
</evidence>
<dbReference type="PANTHER" id="PTHR21262">
    <property type="entry name" value="GUANOSINE-3',5'-BIS DIPHOSPHATE 3'-PYROPHOSPHOHYDROLASE"/>
    <property type="match status" value="1"/>
</dbReference>
<dbReference type="InterPro" id="IPR043519">
    <property type="entry name" value="NT_sf"/>
</dbReference>
<comment type="catalytic activity">
    <reaction evidence="6">
        <text>GTP + ATP = guanosine 3'-diphosphate 5'-triphosphate + AMP</text>
        <dbReference type="Rhea" id="RHEA:22088"/>
        <dbReference type="ChEBI" id="CHEBI:30616"/>
        <dbReference type="ChEBI" id="CHEBI:37565"/>
        <dbReference type="ChEBI" id="CHEBI:142410"/>
        <dbReference type="ChEBI" id="CHEBI:456215"/>
        <dbReference type="EC" id="2.7.6.5"/>
    </reaction>
</comment>
<dbReference type="FunFam" id="1.10.3210.10:FF:000001">
    <property type="entry name" value="GTP pyrophosphokinase RelA"/>
    <property type="match status" value="1"/>
</dbReference>
<feature type="domain" description="HD" evidence="9">
    <location>
        <begin position="45"/>
        <end position="144"/>
    </location>
</feature>